<feature type="compositionally biased region" description="Polar residues" evidence="1">
    <location>
        <begin position="148"/>
        <end position="160"/>
    </location>
</feature>
<feature type="region of interest" description="Disordered" evidence="1">
    <location>
        <begin position="121"/>
        <end position="160"/>
    </location>
</feature>
<gene>
    <name evidence="2" type="ORF">AMELA_G00226690</name>
</gene>
<dbReference type="EMBL" id="JAAGNN010000020">
    <property type="protein sequence ID" value="KAF4076110.1"/>
    <property type="molecule type" value="Genomic_DNA"/>
</dbReference>
<comment type="caution">
    <text evidence="2">The sequence shown here is derived from an EMBL/GenBank/DDBJ whole genome shotgun (WGS) entry which is preliminary data.</text>
</comment>
<evidence type="ECO:0000313" key="2">
    <source>
        <dbReference type="EMBL" id="KAF4076110.1"/>
    </source>
</evidence>
<proteinExistence type="predicted"/>
<feature type="region of interest" description="Disordered" evidence="1">
    <location>
        <begin position="15"/>
        <end position="47"/>
    </location>
</feature>
<protein>
    <submittedName>
        <fullName evidence="2">Uncharacterized protein</fullName>
    </submittedName>
</protein>
<dbReference type="AlphaFoldDB" id="A0A7J5ZZY5"/>
<reference evidence="2 3" key="1">
    <citation type="submission" date="2020-02" db="EMBL/GenBank/DDBJ databases">
        <title>A chromosome-scale genome assembly of the black bullhead catfish (Ameiurus melas).</title>
        <authorList>
            <person name="Wen M."/>
            <person name="Zham M."/>
            <person name="Cabau C."/>
            <person name="Klopp C."/>
            <person name="Donnadieu C."/>
            <person name="Roques C."/>
            <person name="Bouchez O."/>
            <person name="Lampietro C."/>
            <person name="Jouanno E."/>
            <person name="Herpin A."/>
            <person name="Louis A."/>
            <person name="Berthelot C."/>
            <person name="Parey E."/>
            <person name="Roest-Crollius H."/>
            <person name="Braasch I."/>
            <person name="Postlethwait J."/>
            <person name="Robinson-Rechavi M."/>
            <person name="Echchiki A."/>
            <person name="Begum T."/>
            <person name="Montfort J."/>
            <person name="Schartl M."/>
            <person name="Bobe J."/>
            <person name="Guiguen Y."/>
        </authorList>
    </citation>
    <scope>NUCLEOTIDE SEQUENCE [LARGE SCALE GENOMIC DNA]</scope>
    <source>
        <strain evidence="2">M_S1</strain>
        <tissue evidence="2">Blood</tissue>
    </source>
</reference>
<accession>A0A7J5ZZY5</accession>
<feature type="compositionally biased region" description="Basic and acidic residues" evidence="1">
    <location>
        <begin position="17"/>
        <end position="37"/>
    </location>
</feature>
<evidence type="ECO:0000313" key="3">
    <source>
        <dbReference type="Proteomes" id="UP000593565"/>
    </source>
</evidence>
<sequence length="160" mass="19223">MRNLVMVKMEACQQQVMERKNGTPSQHSEEEQPEKRPKTSVGPRPSRLCRFDQTADLEMKLISVHVLISRWIPGDDPTGKWKSRECVRRYRERIRADPEKYLAWKEKERLRYQQKRKTINDLSEPMKKLKRKAWREAKRRDRARKQVQAPTTHMIQTTNP</sequence>
<evidence type="ECO:0000256" key="1">
    <source>
        <dbReference type="SAM" id="MobiDB-lite"/>
    </source>
</evidence>
<name>A0A7J5ZZY5_AMEME</name>
<keyword evidence="3" id="KW-1185">Reference proteome</keyword>
<dbReference type="Proteomes" id="UP000593565">
    <property type="component" value="Unassembled WGS sequence"/>
</dbReference>
<organism evidence="2 3">
    <name type="scientific">Ameiurus melas</name>
    <name type="common">Black bullhead</name>
    <name type="synonym">Silurus melas</name>
    <dbReference type="NCBI Taxonomy" id="219545"/>
    <lineage>
        <taxon>Eukaryota</taxon>
        <taxon>Metazoa</taxon>
        <taxon>Chordata</taxon>
        <taxon>Craniata</taxon>
        <taxon>Vertebrata</taxon>
        <taxon>Euteleostomi</taxon>
        <taxon>Actinopterygii</taxon>
        <taxon>Neopterygii</taxon>
        <taxon>Teleostei</taxon>
        <taxon>Ostariophysi</taxon>
        <taxon>Siluriformes</taxon>
        <taxon>Ictaluridae</taxon>
        <taxon>Ameiurus</taxon>
    </lineage>
</organism>